<dbReference type="GO" id="GO:0003700">
    <property type="term" value="F:DNA-binding transcription factor activity"/>
    <property type="evidence" value="ECO:0007669"/>
    <property type="project" value="InterPro"/>
</dbReference>
<organism evidence="13 14">
    <name type="scientific">Pisum sativum</name>
    <name type="common">Garden pea</name>
    <name type="synonym">Lathyrus oleraceus</name>
    <dbReference type="NCBI Taxonomy" id="3888"/>
    <lineage>
        <taxon>Eukaryota</taxon>
        <taxon>Viridiplantae</taxon>
        <taxon>Streptophyta</taxon>
        <taxon>Embryophyta</taxon>
        <taxon>Tracheophyta</taxon>
        <taxon>Spermatophyta</taxon>
        <taxon>Magnoliopsida</taxon>
        <taxon>eudicotyledons</taxon>
        <taxon>Gunneridae</taxon>
        <taxon>Pentapetalae</taxon>
        <taxon>rosids</taxon>
        <taxon>fabids</taxon>
        <taxon>Fabales</taxon>
        <taxon>Fabaceae</taxon>
        <taxon>Papilionoideae</taxon>
        <taxon>50 kb inversion clade</taxon>
        <taxon>NPAAA clade</taxon>
        <taxon>Hologalegina</taxon>
        <taxon>IRL clade</taxon>
        <taxon>Fabeae</taxon>
        <taxon>Lathyrus</taxon>
    </lineage>
</organism>
<dbReference type="GO" id="GO:0050793">
    <property type="term" value="P:regulation of developmental process"/>
    <property type="evidence" value="ECO:0007669"/>
    <property type="project" value="InterPro"/>
</dbReference>
<evidence type="ECO:0000256" key="6">
    <source>
        <dbReference type="ARBA" id="ARBA00023163"/>
    </source>
</evidence>
<dbReference type="SMART" id="SM00389">
    <property type="entry name" value="HOX"/>
    <property type="match status" value="1"/>
</dbReference>
<comment type="similarity">
    <text evidence="8">Belongs to the WUS homeobox family.</text>
</comment>
<dbReference type="Gramene" id="Psat07G0305300-T1">
    <property type="protein sequence ID" value="KAI5386752.1"/>
    <property type="gene ID" value="KIW84_073053"/>
</dbReference>
<dbReference type="Proteomes" id="UP001058974">
    <property type="component" value="Chromosome 7"/>
</dbReference>
<feature type="region of interest" description="Disordered" evidence="11">
    <location>
        <begin position="1"/>
        <end position="25"/>
    </location>
</feature>
<evidence type="ECO:0000313" key="13">
    <source>
        <dbReference type="EMBL" id="KAI5386752.1"/>
    </source>
</evidence>
<evidence type="ECO:0000256" key="7">
    <source>
        <dbReference type="ARBA" id="ARBA00023242"/>
    </source>
</evidence>
<keyword evidence="4 9" id="KW-0238">DNA-binding</keyword>
<dbReference type="EMBL" id="JAMSHJ010000007">
    <property type="protein sequence ID" value="KAI5386752.1"/>
    <property type="molecule type" value="Genomic_DNA"/>
</dbReference>
<keyword evidence="14" id="KW-1185">Reference proteome</keyword>
<name>A0A9D4ZV41_PEA</name>
<keyword evidence="3" id="KW-0805">Transcription regulation</keyword>
<comment type="subcellular location">
    <subcellularLocation>
        <location evidence="1 9 10">Nucleus</location>
    </subcellularLocation>
</comment>
<evidence type="ECO:0000256" key="9">
    <source>
        <dbReference type="PROSITE-ProRule" id="PRU00108"/>
    </source>
</evidence>
<feature type="compositionally biased region" description="Basic residues" evidence="11">
    <location>
        <begin position="114"/>
        <end position="129"/>
    </location>
</feature>
<feature type="compositionally biased region" description="Basic and acidic residues" evidence="11">
    <location>
        <begin position="48"/>
        <end position="57"/>
    </location>
</feature>
<dbReference type="InterPro" id="IPR009057">
    <property type="entry name" value="Homeodomain-like_sf"/>
</dbReference>
<evidence type="ECO:0000256" key="5">
    <source>
        <dbReference type="ARBA" id="ARBA00023155"/>
    </source>
</evidence>
<evidence type="ECO:0000256" key="3">
    <source>
        <dbReference type="ARBA" id="ARBA00023015"/>
    </source>
</evidence>
<dbReference type="PANTHER" id="PTHR47288">
    <property type="entry name" value="WUSCHEL-RELATED HOMEOBOX 9"/>
    <property type="match status" value="1"/>
</dbReference>
<evidence type="ECO:0000256" key="4">
    <source>
        <dbReference type="ARBA" id="ARBA00023125"/>
    </source>
</evidence>
<dbReference type="Pfam" id="PF00046">
    <property type="entry name" value="Homeodomain"/>
    <property type="match status" value="1"/>
</dbReference>
<dbReference type="InterPro" id="IPR044557">
    <property type="entry name" value="WOX8/9-like"/>
</dbReference>
<dbReference type="Gene3D" id="1.10.10.60">
    <property type="entry name" value="Homeodomain-like"/>
    <property type="match status" value="1"/>
</dbReference>
<feature type="domain" description="Homeobox" evidence="12">
    <location>
        <begin position="52"/>
        <end position="117"/>
    </location>
</feature>
<feature type="region of interest" description="Disordered" evidence="11">
    <location>
        <begin position="42"/>
        <end position="62"/>
    </location>
</feature>
<feature type="DNA-binding region" description="Homeobox" evidence="9">
    <location>
        <begin position="54"/>
        <end position="118"/>
    </location>
</feature>
<evidence type="ECO:0000313" key="14">
    <source>
        <dbReference type="Proteomes" id="UP001058974"/>
    </source>
</evidence>
<feature type="region of interest" description="Disordered" evidence="11">
    <location>
        <begin position="114"/>
        <end position="135"/>
    </location>
</feature>
<dbReference type="AlphaFoldDB" id="A0A9D4ZV41"/>
<dbReference type="SUPFAM" id="SSF46689">
    <property type="entry name" value="Homeodomain-like"/>
    <property type="match status" value="1"/>
</dbReference>
<dbReference type="FunFam" id="1.10.10.60:FF:000118">
    <property type="entry name" value="WUSCHEL-related homeobox 11"/>
    <property type="match status" value="1"/>
</dbReference>
<keyword evidence="5 9" id="KW-0371">Homeobox</keyword>
<keyword evidence="6" id="KW-0804">Transcription</keyword>
<dbReference type="GO" id="GO:0048731">
    <property type="term" value="P:system development"/>
    <property type="evidence" value="ECO:0007669"/>
    <property type="project" value="UniProtKB-ARBA"/>
</dbReference>
<evidence type="ECO:0000259" key="12">
    <source>
        <dbReference type="PROSITE" id="PS50071"/>
    </source>
</evidence>
<dbReference type="GO" id="GO:0003677">
    <property type="term" value="F:DNA binding"/>
    <property type="evidence" value="ECO:0007669"/>
    <property type="project" value="UniProtKB-UniRule"/>
</dbReference>
<keyword evidence="2" id="KW-0217">Developmental protein</keyword>
<evidence type="ECO:0000256" key="2">
    <source>
        <dbReference type="ARBA" id="ARBA00022473"/>
    </source>
</evidence>
<sequence>MSSSNKHWPSMFKKSKPDNHQNWQHGVNSTLLSSAGFQTTPVTLGADVDDRSPEPKPRWNPKPEQIRILESIFNSGMVNPPREEIKKIRAQLQEFGQVGDANVFYWFQNRKSRSKNKHRQLHSNPRNKKNSAAAAVAAQIITAPPNSSSSSSSDQPNASTNEAIMVNNIGLISNDGMGVLPNSTTVNQNQAVAYNFLQTTPAETNFQLPTPPPPPYFSFPVENNNNINEGVAQGLYLSDQYSNMVQHLPPQNAALPLFNPEIMMNYGIGNSSMNNQHDQENTIQGGAMNLMQMNQQNPQQLAFGLTSRTDDSSVVPLPPVAINPHLAAPFPIPQFQGGGEEDDKPKCRVIINSTVVEVEVGPFNVRANFGDGAVLFDSSGQRVLTDEWGVTLHSLQHGASYYMVCVFFFL</sequence>
<protein>
    <recommendedName>
        <fullName evidence="12">Homeobox domain-containing protein</fullName>
    </recommendedName>
</protein>
<dbReference type="InterPro" id="IPR001356">
    <property type="entry name" value="HD"/>
</dbReference>
<evidence type="ECO:0000256" key="10">
    <source>
        <dbReference type="RuleBase" id="RU000682"/>
    </source>
</evidence>
<evidence type="ECO:0000256" key="11">
    <source>
        <dbReference type="SAM" id="MobiDB-lite"/>
    </source>
</evidence>
<reference evidence="13 14" key="1">
    <citation type="journal article" date="2022" name="Nat. Genet.">
        <title>Improved pea reference genome and pan-genome highlight genomic features and evolutionary characteristics.</title>
        <authorList>
            <person name="Yang T."/>
            <person name="Liu R."/>
            <person name="Luo Y."/>
            <person name="Hu S."/>
            <person name="Wang D."/>
            <person name="Wang C."/>
            <person name="Pandey M.K."/>
            <person name="Ge S."/>
            <person name="Xu Q."/>
            <person name="Li N."/>
            <person name="Li G."/>
            <person name="Huang Y."/>
            <person name="Saxena R.K."/>
            <person name="Ji Y."/>
            <person name="Li M."/>
            <person name="Yan X."/>
            <person name="He Y."/>
            <person name="Liu Y."/>
            <person name="Wang X."/>
            <person name="Xiang C."/>
            <person name="Varshney R.K."/>
            <person name="Ding H."/>
            <person name="Gao S."/>
            <person name="Zong X."/>
        </authorList>
    </citation>
    <scope>NUCLEOTIDE SEQUENCE [LARGE SCALE GENOMIC DNA]</scope>
    <source>
        <strain evidence="13 14">cv. Zhongwan 6</strain>
    </source>
</reference>
<accession>A0A9D4ZV41</accession>
<gene>
    <name evidence="13" type="ORF">KIW84_073053</name>
</gene>
<dbReference type="PANTHER" id="PTHR47288:SF1">
    <property type="entry name" value="WUSCHEL-RELATED HOMEOBOX 9"/>
    <property type="match status" value="1"/>
</dbReference>
<dbReference type="PROSITE" id="PS50071">
    <property type="entry name" value="HOMEOBOX_2"/>
    <property type="match status" value="1"/>
</dbReference>
<evidence type="ECO:0000256" key="1">
    <source>
        <dbReference type="ARBA" id="ARBA00004123"/>
    </source>
</evidence>
<dbReference type="CDD" id="cd00086">
    <property type="entry name" value="homeodomain"/>
    <property type="match status" value="1"/>
</dbReference>
<proteinExistence type="inferred from homology"/>
<dbReference type="GO" id="GO:0005634">
    <property type="term" value="C:nucleus"/>
    <property type="evidence" value="ECO:0007669"/>
    <property type="project" value="UniProtKB-SubCell"/>
</dbReference>
<evidence type="ECO:0000256" key="8">
    <source>
        <dbReference type="ARBA" id="ARBA00024040"/>
    </source>
</evidence>
<keyword evidence="7 9" id="KW-0539">Nucleus</keyword>
<comment type="caution">
    <text evidence="13">The sequence shown here is derived from an EMBL/GenBank/DDBJ whole genome shotgun (WGS) entry which is preliminary data.</text>
</comment>